<accession>A0A0K2SG81</accession>
<name>A0A0K2SG81_LIMPI</name>
<dbReference type="Gene3D" id="3.40.50.11900">
    <property type="match status" value="1"/>
</dbReference>
<reference evidence="2" key="2">
    <citation type="journal article" date="2016" name="Int. J. Syst. Evol. Microbiol.">
        <title>Complete genome sequence and cell structure of Limnochorda pilosa, a Gram-negative spore-former within the phylum Firmicutes.</title>
        <authorList>
            <person name="Watanabe M."/>
            <person name="Kojima H."/>
            <person name="Fukui M."/>
        </authorList>
    </citation>
    <scope>NUCLEOTIDE SEQUENCE [LARGE SCALE GENOMIC DNA]</scope>
    <source>
        <strain evidence="2">HC45</strain>
    </source>
</reference>
<reference evidence="2" key="1">
    <citation type="submission" date="2015-07" db="EMBL/GenBank/DDBJ databases">
        <title>Complete genome sequence and phylogenetic analysis of Limnochorda pilosa.</title>
        <authorList>
            <person name="Watanabe M."/>
            <person name="Kojima H."/>
            <person name="Fukui M."/>
        </authorList>
    </citation>
    <scope>NUCLEOTIDE SEQUENCE [LARGE SCALE GENOMIC DNA]</scope>
    <source>
        <strain evidence="2">HC45</strain>
    </source>
</reference>
<dbReference type="STRING" id="1555112.LIP_0256"/>
<dbReference type="Proteomes" id="UP000065807">
    <property type="component" value="Chromosome"/>
</dbReference>
<evidence type="ECO:0000313" key="2">
    <source>
        <dbReference type="Proteomes" id="UP000065807"/>
    </source>
</evidence>
<dbReference type="EMBL" id="AP014924">
    <property type="protein sequence ID" value="BAS26113.1"/>
    <property type="molecule type" value="Genomic_DNA"/>
</dbReference>
<protein>
    <recommendedName>
        <fullName evidence="3">2-hydroxyglutaryl-CoA dehydratase</fullName>
    </recommendedName>
</protein>
<evidence type="ECO:0008006" key="3">
    <source>
        <dbReference type="Google" id="ProtNLM"/>
    </source>
</evidence>
<keyword evidence="2" id="KW-1185">Reference proteome</keyword>
<dbReference type="KEGG" id="lpil:LIP_0256"/>
<sequence length="481" mass="54319">MEPVFIWPHMGHTLDLMVHELFTQVGLERFLWLPGPVSEESIDLGNNRYTESCSPYACSTGSLKESLRSLLRHLEDDAERTGRPVEPRRIVCLMAGARGPCTFGWYAIVQERHLPQEFAHDLEKHGHTFEMTTLGLSGGAPDFLRQLARLGNPERLAGAVEYLDAWEHGLERLPVHQRLRARLRLALCVDRLLRPVRAKMEAAEAVRARSLAVRAHEQEPGATTRAYREGLALLRDAHGVAAIRGAREKALRLLDLVPRDGAIRPRIGVVGEIYIALTSFANRGAIENLLGRAGVEVVEGITLSSFLDGMLREARRRGWAKHPLLQPVLEILRKRNVNLLEERPRTPGARPFMLREVGGDGLPTVGHARELIEHEGVDGILHVYPFKCMPEGMAKDALNEMCNLYGVRLLTLSFDKETDIERLKTEIGTFSALLQMEVQRLGAPDRERFRRSKQAQVRWRQALGRLTTAMHDENRRRQHLG</sequence>
<proteinExistence type="predicted"/>
<dbReference type="AlphaFoldDB" id="A0A0K2SG81"/>
<gene>
    <name evidence="1" type="ORF">LIP_0256</name>
</gene>
<evidence type="ECO:0000313" key="1">
    <source>
        <dbReference type="EMBL" id="BAS26113.1"/>
    </source>
</evidence>
<organism evidence="1 2">
    <name type="scientific">Limnochorda pilosa</name>
    <dbReference type="NCBI Taxonomy" id="1555112"/>
    <lineage>
        <taxon>Bacteria</taxon>
        <taxon>Bacillati</taxon>
        <taxon>Bacillota</taxon>
        <taxon>Limnochordia</taxon>
        <taxon>Limnochordales</taxon>
        <taxon>Limnochordaceae</taxon>
        <taxon>Limnochorda</taxon>
    </lineage>
</organism>